<dbReference type="GO" id="GO:0003700">
    <property type="term" value="F:DNA-binding transcription factor activity"/>
    <property type="evidence" value="ECO:0007669"/>
    <property type="project" value="TreeGrafter"/>
</dbReference>
<feature type="compositionally biased region" description="Basic and acidic residues" evidence="12">
    <location>
        <begin position="358"/>
        <end position="370"/>
    </location>
</feature>
<evidence type="ECO:0000313" key="14">
    <source>
        <dbReference type="Ensembl" id="ENSKMAP00000020350.1"/>
    </source>
</evidence>
<accession>A0A3Q3AV44</accession>
<dbReference type="OMA" id="GRIFICS"/>
<evidence type="ECO:0000256" key="10">
    <source>
        <dbReference type="ARBA" id="ARBA00023242"/>
    </source>
</evidence>
<comment type="similarity">
    <text evidence="2">Belongs to the krueppel C2H2-type zinc-finger protein family.</text>
</comment>
<organism evidence="14 15">
    <name type="scientific">Kryptolebias marmoratus</name>
    <name type="common">Mangrove killifish</name>
    <name type="synonym">Rivulus marmoratus</name>
    <dbReference type="NCBI Taxonomy" id="37003"/>
    <lineage>
        <taxon>Eukaryota</taxon>
        <taxon>Metazoa</taxon>
        <taxon>Chordata</taxon>
        <taxon>Craniata</taxon>
        <taxon>Vertebrata</taxon>
        <taxon>Euteleostomi</taxon>
        <taxon>Actinopterygii</taxon>
        <taxon>Neopterygii</taxon>
        <taxon>Teleostei</taxon>
        <taxon>Neoteleostei</taxon>
        <taxon>Acanthomorphata</taxon>
        <taxon>Ovalentaria</taxon>
        <taxon>Atherinomorphae</taxon>
        <taxon>Cyprinodontiformes</taxon>
        <taxon>Rivulidae</taxon>
        <taxon>Kryptolebias</taxon>
    </lineage>
</organism>
<dbReference type="InterPro" id="IPR036236">
    <property type="entry name" value="Znf_C2H2_sf"/>
</dbReference>
<evidence type="ECO:0000256" key="11">
    <source>
        <dbReference type="PROSITE-ProRule" id="PRU00042"/>
    </source>
</evidence>
<feature type="domain" description="C2H2-type" evidence="13">
    <location>
        <begin position="542"/>
        <end position="569"/>
    </location>
</feature>
<feature type="domain" description="C2H2-type" evidence="13">
    <location>
        <begin position="432"/>
        <end position="459"/>
    </location>
</feature>
<evidence type="ECO:0000256" key="4">
    <source>
        <dbReference type="ARBA" id="ARBA00022737"/>
    </source>
</evidence>
<dbReference type="GO" id="GO:0008270">
    <property type="term" value="F:zinc ion binding"/>
    <property type="evidence" value="ECO:0007669"/>
    <property type="project" value="UniProtKB-KW"/>
</dbReference>
<dbReference type="AlphaFoldDB" id="A0A3Q3AV44"/>
<sequence>MAWDKGSPLPAASLKLLVAPVRLMSAFMWKVVQRDSGVMQYDKLLDFISLATEMVPELLSPSQKVQLMLGLRAKLVLELCRGDGVANLKTIQGHLDKIHTCCIELSTCSQMETEDILKTSYSNFASLVQNILNVPLEKELFFKKVFPKNYGSAYNKRIQQLVSVFLSRLEELMPTPNLQQTTVWLSETFASEEFKHHLSEPLALKTLLVHHRELGTLSSTCSSNEEDTILSTLALSNSPEEFSEADDDDKYDSDEGSLALEDLDEDSNQCISDTDNSDEWMPKNKSGHLSHLFISSKSPDTPAVPRMVQEHQKAAPVQKKKSVKKWRSKTLQKSQGSKAKRKKQKLDVNNQRRGKQKGSTDKTLEKEQKEHKSKKKRCRRRKEPTGEDKRFLSTRLLNKNFTEEEIKCPTCEKVFEHPNQLKTHMKLHNFRYNCIECEKGFTSQSGYYYHQKIHKKGRAFLCKQCNKGFPCCNALKQHERLHDGPSNFCKVCEKNFSKNGIKRHMQMHKGERNYLCTTCGKAFLSSGELLLHNRTHTGELPYTCVHCGKGFSCKGHLIVHTRSHTGDRPYLCTECPKHFITLNCLKRHMLSHTGVKPFKCSQCDKDFSQLGNMKRHMATHKPNT</sequence>
<comment type="subcellular location">
    <subcellularLocation>
        <location evidence="1">Nucleus</location>
    </subcellularLocation>
</comment>
<evidence type="ECO:0000256" key="12">
    <source>
        <dbReference type="SAM" id="MobiDB-lite"/>
    </source>
</evidence>
<dbReference type="Proteomes" id="UP000264800">
    <property type="component" value="Unplaced"/>
</dbReference>
<evidence type="ECO:0000256" key="3">
    <source>
        <dbReference type="ARBA" id="ARBA00022723"/>
    </source>
</evidence>
<evidence type="ECO:0000313" key="15">
    <source>
        <dbReference type="Proteomes" id="UP000264800"/>
    </source>
</evidence>
<dbReference type="Pfam" id="PF00096">
    <property type="entry name" value="zf-C2H2"/>
    <property type="match status" value="3"/>
</dbReference>
<dbReference type="FunFam" id="3.30.160.60:FF:000912">
    <property type="entry name" value="Zinc finger protein 660"/>
    <property type="match status" value="1"/>
</dbReference>
<evidence type="ECO:0000256" key="5">
    <source>
        <dbReference type="ARBA" id="ARBA00022771"/>
    </source>
</evidence>
<feature type="region of interest" description="Disordered" evidence="12">
    <location>
        <begin position="236"/>
        <end position="391"/>
    </location>
</feature>
<evidence type="ECO:0000256" key="2">
    <source>
        <dbReference type="ARBA" id="ARBA00006991"/>
    </source>
</evidence>
<dbReference type="GO" id="GO:0006357">
    <property type="term" value="P:regulation of transcription by RNA polymerase II"/>
    <property type="evidence" value="ECO:0007669"/>
    <property type="project" value="TreeGrafter"/>
</dbReference>
<reference evidence="14" key="2">
    <citation type="submission" date="2025-09" db="UniProtKB">
        <authorList>
            <consortium name="Ensembl"/>
        </authorList>
    </citation>
    <scope>IDENTIFICATION</scope>
</reference>
<feature type="domain" description="C2H2-type" evidence="13">
    <location>
        <begin position="406"/>
        <end position="428"/>
    </location>
</feature>
<dbReference type="Ensembl" id="ENSKMAT00000020618.1">
    <property type="protein sequence ID" value="ENSKMAP00000020350.1"/>
    <property type="gene ID" value="ENSKMAG00000015128.1"/>
</dbReference>
<keyword evidence="15" id="KW-1185">Reference proteome</keyword>
<feature type="compositionally biased region" description="Acidic residues" evidence="12">
    <location>
        <begin position="241"/>
        <end position="267"/>
    </location>
</feature>
<name>A0A3Q3AV44_KRYMA</name>
<keyword evidence="8" id="KW-0238">DNA-binding</keyword>
<dbReference type="KEGG" id="kmr:108235042"/>
<dbReference type="SMART" id="SM00355">
    <property type="entry name" value="ZnF_C2H2"/>
    <property type="match status" value="8"/>
</dbReference>
<feature type="domain" description="C2H2-type" evidence="13">
    <location>
        <begin position="460"/>
        <end position="487"/>
    </location>
</feature>
<keyword evidence="10" id="KW-0539">Nucleus</keyword>
<dbReference type="Gene3D" id="3.30.160.60">
    <property type="entry name" value="Classic Zinc Finger"/>
    <property type="match status" value="6"/>
</dbReference>
<feature type="compositionally biased region" description="Basic residues" evidence="12">
    <location>
        <begin position="371"/>
        <end position="382"/>
    </location>
</feature>
<dbReference type="RefSeq" id="XP_017270249.1">
    <property type="nucleotide sequence ID" value="XM_017414760.3"/>
</dbReference>
<dbReference type="FunFam" id="3.30.160.60:FF:000065">
    <property type="entry name" value="B-cell CLL/lymphoma 6, member B"/>
    <property type="match status" value="1"/>
</dbReference>
<keyword evidence="6" id="KW-0862">Zinc</keyword>
<evidence type="ECO:0000256" key="7">
    <source>
        <dbReference type="ARBA" id="ARBA00023015"/>
    </source>
</evidence>
<feature type="domain" description="C2H2-type" evidence="13">
    <location>
        <begin position="570"/>
        <end position="597"/>
    </location>
</feature>
<keyword evidence="3" id="KW-0479">Metal-binding</keyword>
<dbReference type="PROSITE" id="PS50157">
    <property type="entry name" value="ZINC_FINGER_C2H2_2"/>
    <property type="match status" value="7"/>
</dbReference>
<keyword evidence="4" id="KW-0677">Repeat</keyword>
<dbReference type="Pfam" id="PF14973">
    <property type="entry name" value="TINF2_N"/>
    <property type="match status" value="1"/>
</dbReference>
<keyword evidence="9" id="KW-0804">Transcription</keyword>
<evidence type="ECO:0000256" key="1">
    <source>
        <dbReference type="ARBA" id="ARBA00004123"/>
    </source>
</evidence>
<protein>
    <submittedName>
        <fullName evidence="14">Zinc finger protein 615-like</fullName>
    </submittedName>
</protein>
<evidence type="ECO:0000256" key="9">
    <source>
        <dbReference type="ARBA" id="ARBA00023163"/>
    </source>
</evidence>
<feature type="domain" description="C2H2-type" evidence="13">
    <location>
        <begin position="514"/>
        <end position="541"/>
    </location>
</feature>
<keyword evidence="5 11" id="KW-0863">Zinc-finger</keyword>
<dbReference type="InterPro" id="IPR013087">
    <property type="entry name" value="Znf_C2H2_type"/>
</dbReference>
<dbReference type="FunFam" id="3.30.160.60:FF:000264">
    <property type="entry name" value="Zinc finger protein 236"/>
    <property type="match status" value="1"/>
</dbReference>
<dbReference type="PROSITE" id="PS00028">
    <property type="entry name" value="ZINC_FINGER_C2H2_1"/>
    <property type="match status" value="6"/>
</dbReference>
<proteinExistence type="inferred from homology"/>
<dbReference type="GO" id="GO:0000978">
    <property type="term" value="F:RNA polymerase II cis-regulatory region sequence-specific DNA binding"/>
    <property type="evidence" value="ECO:0007669"/>
    <property type="project" value="TreeGrafter"/>
</dbReference>
<keyword evidence="7" id="KW-0805">Transcription regulation</keyword>
<dbReference type="CDD" id="cd11657">
    <property type="entry name" value="TIN2_N"/>
    <property type="match status" value="1"/>
</dbReference>
<dbReference type="PANTHER" id="PTHR24390">
    <property type="entry name" value="ZINC FINGER PROTEIN"/>
    <property type="match status" value="1"/>
</dbReference>
<dbReference type="GO" id="GO:0005634">
    <property type="term" value="C:nucleus"/>
    <property type="evidence" value="ECO:0007669"/>
    <property type="project" value="UniProtKB-SubCell"/>
</dbReference>
<dbReference type="FunFam" id="3.30.160.60:FF:001370">
    <property type="entry name" value="Zinc finger protein"/>
    <property type="match status" value="1"/>
</dbReference>
<dbReference type="PANTHER" id="PTHR24390:SF238">
    <property type="entry name" value="ZINC FINGER PROTEIN 763"/>
    <property type="match status" value="1"/>
</dbReference>
<evidence type="ECO:0000259" key="13">
    <source>
        <dbReference type="PROSITE" id="PS50157"/>
    </source>
</evidence>
<evidence type="ECO:0000256" key="8">
    <source>
        <dbReference type="ARBA" id="ARBA00023125"/>
    </source>
</evidence>
<feature type="domain" description="C2H2-type" evidence="13">
    <location>
        <begin position="598"/>
        <end position="624"/>
    </location>
</feature>
<feature type="compositionally biased region" description="Basic residues" evidence="12">
    <location>
        <begin position="318"/>
        <end position="330"/>
    </location>
</feature>
<evidence type="ECO:0000256" key="6">
    <source>
        <dbReference type="ARBA" id="ARBA00022833"/>
    </source>
</evidence>
<reference evidence="14" key="1">
    <citation type="submission" date="2025-08" db="UniProtKB">
        <authorList>
            <consortium name="Ensembl"/>
        </authorList>
    </citation>
    <scope>IDENTIFICATION</scope>
</reference>
<dbReference type="SUPFAM" id="SSF57667">
    <property type="entry name" value="beta-beta-alpha zinc fingers"/>
    <property type="match status" value="4"/>
</dbReference>
<dbReference type="GeneTree" id="ENSGT00940000164807"/>
<dbReference type="GeneID" id="108235042"/>
<dbReference type="InterPro" id="IPR029400">
    <property type="entry name" value="TINF2_N"/>
</dbReference>
<dbReference type="OrthoDB" id="3437960at2759"/>